<dbReference type="WBParaSite" id="ECPE_0000225101-mRNA-1">
    <property type="protein sequence ID" value="ECPE_0000225101-mRNA-1"/>
    <property type="gene ID" value="ECPE_0000225101"/>
</dbReference>
<gene>
    <name evidence="2" type="ORF">ECPE_LOCUS2251</name>
</gene>
<proteinExistence type="predicted"/>
<reference evidence="2 3" key="2">
    <citation type="submission" date="2018-11" db="EMBL/GenBank/DDBJ databases">
        <authorList>
            <consortium name="Pathogen Informatics"/>
        </authorList>
    </citation>
    <scope>NUCLEOTIDE SEQUENCE [LARGE SCALE GENOMIC DNA]</scope>
    <source>
        <strain evidence="2 3">Egypt</strain>
    </source>
</reference>
<keyword evidence="1" id="KW-0175">Coiled coil</keyword>
<feature type="coiled-coil region" evidence="1">
    <location>
        <begin position="136"/>
        <end position="191"/>
    </location>
</feature>
<dbReference type="Proteomes" id="UP000272942">
    <property type="component" value="Unassembled WGS sequence"/>
</dbReference>
<keyword evidence="3" id="KW-1185">Reference proteome</keyword>
<protein>
    <submittedName>
        <fullName evidence="4">Coiled-coil domain-containing protein 160</fullName>
    </submittedName>
</protein>
<evidence type="ECO:0000256" key="1">
    <source>
        <dbReference type="SAM" id="Coils"/>
    </source>
</evidence>
<reference evidence="4" key="1">
    <citation type="submission" date="2016-06" db="UniProtKB">
        <authorList>
            <consortium name="WormBaseParasite"/>
        </authorList>
    </citation>
    <scope>IDENTIFICATION</scope>
</reference>
<organism evidence="4">
    <name type="scientific">Echinostoma caproni</name>
    <dbReference type="NCBI Taxonomy" id="27848"/>
    <lineage>
        <taxon>Eukaryota</taxon>
        <taxon>Metazoa</taxon>
        <taxon>Spiralia</taxon>
        <taxon>Lophotrochozoa</taxon>
        <taxon>Platyhelminthes</taxon>
        <taxon>Trematoda</taxon>
        <taxon>Digenea</taxon>
        <taxon>Plagiorchiida</taxon>
        <taxon>Echinostomata</taxon>
        <taxon>Echinostomatoidea</taxon>
        <taxon>Echinostomatidae</taxon>
        <taxon>Echinostoma</taxon>
    </lineage>
</organism>
<evidence type="ECO:0000313" key="4">
    <source>
        <dbReference type="WBParaSite" id="ECPE_0000225101-mRNA-1"/>
    </source>
</evidence>
<evidence type="ECO:0000313" key="2">
    <source>
        <dbReference type="EMBL" id="VDP65905.1"/>
    </source>
</evidence>
<accession>A0A183A5L6</accession>
<sequence>MDKPENIYQPHFTCDDLLHDESNLPAYDSRSWTGVHWTAWKHLGQNDSIEHKSTQTDPCIWNEEQLEALRCCKIEMAKYIGQLESLCAEQRQRIDDLERRCIAHNVVISKWSRLKPMKHDKLTSTEELEFEMKQKLVGSQAERDALRKELKESENQLKLCESKNLKLRFEVDELHRTVADLKDNFSEKERILIAVLSCTRRQLQMKEISYRETYKLVKQLGQHLHQSSLSGSKMFSNFSETVKRHDINDSLYFTVPQSN</sequence>
<dbReference type="AlphaFoldDB" id="A0A183A5L6"/>
<dbReference type="EMBL" id="UZAN01039497">
    <property type="protein sequence ID" value="VDP65905.1"/>
    <property type="molecule type" value="Genomic_DNA"/>
</dbReference>
<name>A0A183A5L6_9TREM</name>
<dbReference type="OrthoDB" id="10450977at2759"/>
<evidence type="ECO:0000313" key="3">
    <source>
        <dbReference type="Proteomes" id="UP000272942"/>
    </source>
</evidence>